<dbReference type="RefSeq" id="WP_289366561.1">
    <property type="nucleotide sequence ID" value="NZ_JAUCBP010000012.1"/>
</dbReference>
<evidence type="ECO:0000256" key="7">
    <source>
        <dbReference type="SAM" id="Phobius"/>
    </source>
</evidence>
<dbReference type="NCBIfam" id="TIGR00937">
    <property type="entry name" value="2A51"/>
    <property type="match status" value="1"/>
</dbReference>
<feature type="transmembrane region" description="Helical" evidence="7">
    <location>
        <begin position="103"/>
        <end position="126"/>
    </location>
</feature>
<dbReference type="EMBL" id="JAUCBP010000012">
    <property type="protein sequence ID" value="MDM7861879.1"/>
    <property type="molecule type" value="Genomic_DNA"/>
</dbReference>
<feature type="transmembrane region" description="Helical" evidence="7">
    <location>
        <begin position="282"/>
        <end position="308"/>
    </location>
</feature>
<evidence type="ECO:0000256" key="4">
    <source>
        <dbReference type="ARBA" id="ARBA00022692"/>
    </source>
</evidence>
<keyword evidence="6 7" id="KW-0472">Membrane</keyword>
<dbReference type="InterPro" id="IPR014047">
    <property type="entry name" value="Chr_Tranpt_l_chain"/>
</dbReference>
<feature type="transmembrane region" description="Helical" evidence="7">
    <location>
        <begin position="75"/>
        <end position="97"/>
    </location>
</feature>
<protein>
    <submittedName>
        <fullName evidence="8">Chromate efflux transporter</fullName>
    </submittedName>
</protein>
<comment type="subcellular location">
    <subcellularLocation>
        <location evidence="1">Cell membrane</location>
        <topology evidence="1">Multi-pass membrane protein</topology>
    </subcellularLocation>
</comment>
<dbReference type="Pfam" id="PF02417">
    <property type="entry name" value="Chromate_transp"/>
    <property type="match status" value="2"/>
</dbReference>
<organism evidence="8 9">
    <name type="scientific">Alteromonas arenosi</name>
    <dbReference type="NCBI Taxonomy" id="3055817"/>
    <lineage>
        <taxon>Bacteria</taxon>
        <taxon>Pseudomonadati</taxon>
        <taxon>Pseudomonadota</taxon>
        <taxon>Gammaproteobacteria</taxon>
        <taxon>Alteromonadales</taxon>
        <taxon>Alteromonadaceae</taxon>
        <taxon>Alteromonas/Salinimonas group</taxon>
        <taxon>Alteromonas</taxon>
    </lineage>
</organism>
<feature type="transmembrane region" description="Helical" evidence="7">
    <location>
        <begin position="347"/>
        <end position="364"/>
    </location>
</feature>
<comment type="caution">
    <text evidence="8">The sequence shown here is derived from an EMBL/GenBank/DDBJ whole genome shotgun (WGS) entry which is preliminary data.</text>
</comment>
<sequence>MLHVFFVFLRLGCISFGGPVAHLGYFQDEFVKRRQWLTADEYAELVALCQFIPGPASSQVGAAIGFRRRSYPGALAAWLGFTLPSALILGLAASALVIWQTQWLVVIVDGLKLVAVAIVAQAVWNMQKSLCGDNKTRLIALWSVLLLLFFPLTFMQVTVIGIAGLVGWIWCKQEPPPPPTHQSRLAKQSLILLCCFALLLCIPIVIPIQHQLFALIDSLYRAGALVFGGGHVVLPLLHAEFVQTEMLSNDQFLIGYGLAQAVPGPLFTVATYIGATAMPNNALVAAILATIVIFLPGMLLLFALLPIWQSLRNHHGIQRALIGINAAVVGILAAVLIDPLAAASLKSWQDAVIVFIALVGLLRFKLHPLWAIVVCLSLNTIGSAIV</sequence>
<evidence type="ECO:0000313" key="8">
    <source>
        <dbReference type="EMBL" id="MDM7861879.1"/>
    </source>
</evidence>
<accession>A0ABT7T0B1</accession>
<feature type="transmembrane region" description="Helical" evidence="7">
    <location>
        <begin position="320"/>
        <end position="341"/>
    </location>
</feature>
<reference evidence="8 9" key="1">
    <citation type="submission" date="2023-06" db="EMBL/GenBank/DDBJ databases">
        <title>Alteromonas sp. ASW11-36 isolated from intertidal sand.</title>
        <authorList>
            <person name="Li Y."/>
        </authorList>
    </citation>
    <scope>NUCLEOTIDE SEQUENCE [LARGE SCALE GENOMIC DNA]</scope>
    <source>
        <strain evidence="8 9">ASW11-36</strain>
    </source>
</reference>
<name>A0ABT7T0B1_9ALTE</name>
<proteinExistence type="inferred from homology"/>
<evidence type="ECO:0000313" key="9">
    <source>
        <dbReference type="Proteomes" id="UP001234343"/>
    </source>
</evidence>
<dbReference type="Proteomes" id="UP001234343">
    <property type="component" value="Unassembled WGS sequence"/>
</dbReference>
<keyword evidence="5 7" id="KW-1133">Transmembrane helix</keyword>
<keyword evidence="4 7" id="KW-0812">Transmembrane</keyword>
<feature type="transmembrane region" description="Helical" evidence="7">
    <location>
        <begin position="190"/>
        <end position="208"/>
    </location>
</feature>
<evidence type="ECO:0000256" key="5">
    <source>
        <dbReference type="ARBA" id="ARBA00022989"/>
    </source>
</evidence>
<evidence type="ECO:0000256" key="3">
    <source>
        <dbReference type="ARBA" id="ARBA00022475"/>
    </source>
</evidence>
<gene>
    <name evidence="8" type="primary">chrA</name>
    <name evidence="8" type="ORF">QTP81_14850</name>
</gene>
<keyword evidence="9" id="KW-1185">Reference proteome</keyword>
<evidence type="ECO:0000256" key="1">
    <source>
        <dbReference type="ARBA" id="ARBA00004651"/>
    </source>
</evidence>
<dbReference type="PIRSF" id="PIRSF004810">
    <property type="entry name" value="ChrA"/>
    <property type="match status" value="1"/>
</dbReference>
<feature type="transmembrane region" description="Helical" evidence="7">
    <location>
        <begin position="6"/>
        <end position="26"/>
    </location>
</feature>
<evidence type="ECO:0000256" key="6">
    <source>
        <dbReference type="ARBA" id="ARBA00023136"/>
    </source>
</evidence>
<dbReference type="PANTHER" id="PTHR33567">
    <property type="entry name" value="CHROMATE ION TRANSPORTER (EUROFUNG)"/>
    <property type="match status" value="1"/>
</dbReference>
<feature type="transmembrane region" description="Helical" evidence="7">
    <location>
        <begin position="138"/>
        <end position="170"/>
    </location>
</feature>
<dbReference type="PANTHER" id="PTHR33567:SF3">
    <property type="entry name" value="CHROMATE ION TRANSPORTER (EUROFUNG)"/>
    <property type="match status" value="1"/>
</dbReference>
<comment type="similarity">
    <text evidence="2">Belongs to the chromate ion transporter (CHR) (TC 2.A.51) family.</text>
</comment>
<keyword evidence="3" id="KW-1003">Cell membrane</keyword>
<dbReference type="InterPro" id="IPR003370">
    <property type="entry name" value="Chromate_transpt"/>
</dbReference>
<evidence type="ECO:0000256" key="2">
    <source>
        <dbReference type="ARBA" id="ARBA00005262"/>
    </source>
</evidence>